<dbReference type="Gene3D" id="3.30.465.10">
    <property type="match status" value="1"/>
</dbReference>
<dbReference type="OrthoDB" id="2151789at2759"/>
<dbReference type="GeneID" id="54329483"/>
<dbReference type="InterPro" id="IPR016169">
    <property type="entry name" value="FAD-bd_PCMH_sub2"/>
</dbReference>
<protein>
    <submittedName>
        <fullName evidence="1">Uncharacterized protein</fullName>
    </submittedName>
</protein>
<dbReference type="GO" id="GO:0050660">
    <property type="term" value="F:flavin adenine dinucleotide binding"/>
    <property type="evidence" value="ECO:0007669"/>
    <property type="project" value="InterPro"/>
</dbReference>
<name>A0A5M9MEF2_9EURO</name>
<dbReference type="EMBL" id="QUQM01000007">
    <property type="protein sequence ID" value="KAA8645362.1"/>
    <property type="molecule type" value="Genomic_DNA"/>
</dbReference>
<dbReference type="VEuPathDB" id="FungiDB:EYZ11_000428"/>
<gene>
    <name evidence="1" type="ORF">ATNIH1004_006781</name>
</gene>
<accession>A0A5M9MEF2</accession>
<organism evidence="1 2">
    <name type="scientific">Aspergillus tanneri</name>
    <dbReference type="NCBI Taxonomy" id="1220188"/>
    <lineage>
        <taxon>Eukaryota</taxon>
        <taxon>Fungi</taxon>
        <taxon>Dikarya</taxon>
        <taxon>Ascomycota</taxon>
        <taxon>Pezizomycotina</taxon>
        <taxon>Eurotiomycetes</taxon>
        <taxon>Eurotiomycetidae</taxon>
        <taxon>Eurotiales</taxon>
        <taxon>Aspergillaceae</taxon>
        <taxon>Aspergillus</taxon>
        <taxon>Aspergillus subgen. Circumdati</taxon>
    </lineage>
</organism>
<proteinExistence type="predicted"/>
<dbReference type="SUPFAM" id="SSF56176">
    <property type="entry name" value="FAD-binding/transporter-associated domain-like"/>
    <property type="match status" value="1"/>
</dbReference>
<sequence>MGEVGVGGYILGGGMSLSSQYGWAAANVLNHEVVLANGGIVNANKKNSLLKHNNFFILKGQRYTIATETTPLPNATVGADVMQAYYDHWSSVTKSATGDLYSIPTGQDYIIIELDFSYLFAASDAKIDAANRNMFNGFDNIVSHYIDDGVIPDVYRPLFMNDANYAQHL</sequence>
<reference evidence="1 2" key="1">
    <citation type="submission" date="2019-08" db="EMBL/GenBank/DDBJ databases">
        <title>The genome sequence of a newly discovered highly antifungal drug resistant Aspergillus species, Aspergillus tanneri NIH 1004.</title>
        <authorList>
            <person name="Mounaud S."/>
            <person name="Singh I."/>
            <person name="Joardar V."/>
            <person name="Pakala S."/>
            <person name="Pakala S."/>
            <person name="Venepally P."/>
            <person name="Chung J.K."/>
            <person name="Losada L."/>
            <person name="Nierman W.C."/>
        </authorList>
    </citation>
    <scope>NUCLEOTIDE SEQUENCE [LARGE SCALE GENOMIC DNA]</scope>
    <source>
        <strain evidence="1 2">NIH1004</strain>
    </source>
</reference>
<evidence type="ECO:0000313" key="2">
    <source>
        <dbReference type="Proteomes" id="UP000324241"/>
    </source>
</evidence>
<dbReference type="AlphaFoldDB" id="A0A5M9MEF2"/>
<dbReference type="Proteomes" id="UP000324241">
    <property type="component" value="Unassembled WGS sequence"/>
</dbReference>
<evidence type="ECO:0000313" key="1">
    <source>
        <dbReference type="EMBL" id="KAA8645362.1"/>
    </source>
</evidence>
<dbReference type="InterPro" id="IPR036318">
    <property type="entry name" value="FAD-bd_PCMH-like_sf"/>
</dbReference>
<dbReference type="RefSeq" id="XP_033424723.1">
    <property type="nucleotide sequence ID" value="XM_033571408.1"/>
</dbReference>
<comment type="caution">
    <text evidence="1">The sequence shown here is derived from an EMBL/GenBank/DDBJ whole genome shotgun (WGS) entry which is preliminary data.</text>
</comment>